<dbReference type="CDD" id="cd05716">
    <property type="entry name" value="IgV_pIgR_like"/>
    <property type="match status" value="1"/>
</dbReference>
<evidence type="ECO:0000256" key="4">
    <source>
        <dbReference type="SAM" id="Phobius"/>
    </source>
</evidence>
<evidence type="ECO:0000256" key="2">
    <source>
        <dbReference type="ARBA" id="ARBA00022692"/>
    </source>
</evidence>
<feature type="domain" description="Immunoglobulin" evidence="5">
    <location>
        <begin position="43"/>
        <end position="146"/>
    </location>
</feature>
<evidence type="ECO:0000259" key="5">
    <source>
        <dbReference type="SMART" id="SM00409"/>
    </source>
</evidence>
<dbReference type="InterPro" id="IPR003599">
    <property type="entry name" value="Ig_sub"/>
</dbReference>
<dbReference type="GeneTree" id="ENSGT00950000182977"/>
<evidence type="ECO:0000256" key="1">
    <source>
        <dbReference type="ARBA" id="ARBA00004370"/>
    </source>
</evidence>
<dbReference type="Proteomes" id="UP000265140">
    <property type="component" value="Chromosome 9"/>
</dbReference>
<dbReference type="SUPFAM" id="SSF48726">
    <property type="entry name" value="Immunoglobulin"/>
    <property type="match status" value="2"/>
</dbReference>
<dbReference type="PANTHER" id="PTHR11860:SF118">
    <property type="entry name" value="CMRF35-LIKE MOLECULE 3-RELATED"/>
    <property type="match status" value="1"/>
</dbReference>
<dbReference type="InterPro" id="IPR050671">
    <property type="entry name" value="CD300_family_receptors"/>
</dbReference>
<evidence type="ECO:0000313" key="7">
    <source>
        <dbReference type="Proteomes" id="UP000265140"/>
    </source>
</evidence>
<proteinExistence type="predicted"/>
<feature type="transmembrane region" description="Helical" evidence="4">
    <location>
        <begin position="26"/>
        <end position="44"/>
    </location>
</feature>
<dbReference type="Pfam" id="PF07686">
    <property type="entry name" value="V-set"/>
    <property type="match status" value="2"/>
</dbReference>
<reference evidence="6 7" key="1">
    <citation type="submission" date="2020-02" db="EMBL/GenBank/DDBJ databases">
        <title>Esox lucius (northern pike) genome, fEsoLuc1, primary haplotype.</title>
        <authorList>
            <person name="Myers G."/>
            <person name="Karagic N."/>
            <person name="Meyer A."/>
            <person name="Pippel M."/>
            <person name="Reichard M."/>
            <person name="Winkler S."/>
            <person name="Tracey A."/>
            <person name="Sims Y."/>
            <person name="Howe K."/>
            <person name="Rhie A."/>
            <person name="Formenti G."/>
            <person name="Durbin R."/>
            <person name="Fedrigo O."/>
            <person name="Jarvis E.D."/>
        </authorList>
    </citation>
    <scope>NUCLEOTIDE SEQUENCE [LARGE SCALE GENOMIC DNA]</scope>
</reference>
<accession>A0AAY5KU94</accession>
<keyword evidence="3 4" id="KW-0472">Membrane</keyword>
<reference evidence="6" key="3">
    <citation type="submission" date="2025-09" db="UniProtKB">
        <authorList>
            <consortium name="Ensembl"/>
        </authorList>
    </citation>
    <scope>IDENTIFICATION</scope>
</reference>
<dbReference type="SMART" id="SM00409">
    <property type="entry name" value="IG"/>
    <property type="match status" value="2"/>
</dbReference>
<keyword evidence="2 4" id="KW-0812">Transmembrane</keyword>
<dbReference type="InterPro" id="IPR013106">
    <property type="entry name" value="Ig_V-set"/>
</dbReference>
<evidence type="ECO:0000256" key="3">
    <source>
        <dbReference type="ARBA" id="ARBA00023136"/>
    </source>
</evidence>
<dbReference type="Gene3D" id="2.60.40.10">
    <property type="entry name" value="Immunoglobulins"/>
    <property type="match status" value="2"/>
</dbReference>
<feature type="domain" description="Immunoglobulin" evidence="5">
    <location>
        <begin position="154"/>
        <end position="257"/>
    </location>
</feature>
<organism evidence="6 7">
    <name type="scientific">Esox lucius</name>
    <name type="common">Northern pike</name>
    <dbReference type="NCBI Taxonomy" id="8010"/>
    <lineage>
        <taxon>Eukaryota</taxon>
        <taxon>Metazoa</taxon>
        <taxon>Chordata</taxon>
        <taxon>Craniata</taxon>
        <taxon>Vertebrata</taxon>
        <taxon>Euteleostomi</taxon>
        <taxon>Actinopterygii</taxon>
        <taxon>Neopterygii</taxon>
        <taxon>Teleostei</taxon>
        <taxon>Protacanthopterygii</taxon>
        <taxon>Esociformes</taxon>
        <taxon>Esocidae</taxon>
        <taxon>Esox</taxon>
    </lineage>
</organism>
<name>A0AAY5KU94_ESOLU</name>
<dbReference type="AlphaFoldDB" id="A0AAY5KU94"/>
<sequence>MHQEVNIWRPEPDLERSCKHRKRNKMRILLTFILSFMTGCVSSFKVTGYSGGTVIIHCHFDYYRGEREIEIFFCKGRNLLSCVDKIRTSQNTWQNRGRFSMHDDTGENFFKVVIRQLTRQDEGIYWCGMDTLKSNKNNNKVELEVKEDKCCKISVTETVRLGGEAAILCNYPKKYESSNKYFCKEDSTPDCKYMMSAKSSLQEGRFSLSKKRAEKSFTVTISDLAEYDTGTYWCGVDTRRSNYGYITLITQVNLRVLS</sequence>
<dbReference type="PANTHER" id="PTHR11860">
    <property type="entry name" value="POLYMERIC-IMMUNOGLOBULIN RECEPTOR"/>
    <property type="match status" value="1"/>
</dbReference>
<dbReference type="Ensembl" id="ENSELUT00000105317.1">
    <property type="protein sequence ID" value="ENSELUP00000092256.1"/>
    <property type="gene ID" value="ENSELUG00000042906.1"/>
</dbReference>
<keyword evidence="4" id="KW-1133">Transmembrane helix</keyword>
<dbReference type="InterPro" id="IPR013783">
    <property type="entry name" value="Ig-like_fold"/>
</dbReference>
<gene>
    <name evidence="6" type="primary">FGF7</name>
</gene>
<protein>
    <recommendedName>
        <fullName evidence="5">Immunoglobulin domain-containing protein</fullName>
    </recommendedName>
</protein>
<dbReference type="GO" id="GO:0005886">
    <property type="term" value="C:plasma membrane"/>
    <property type="evidence" value="ECO:0007669"/>
    <property type="project" value="TreeGrafter"/>
</dbReference>
<keyword evidence="7" id="KW-1185">Reference proteome</keyword>
<dbReference type="GO" id="GO:0004888">
    <property type="term" value="F:transmembrane signaling receptor activity"/>
    <property type="evidence" value="ECO:0007669"/>
    <property type="project" value="TreeGrafter"/>
</dbReference>
<evidence type="ECO:0000313" key="6">
    <source>
        <dbReference type="Ensembl" id="ENSELUP00000092256.1"/>
    </source>
</evidence>
<dbReference type="InterPro" id="IPR036179">
    <property type="entry name" value="Ig-like_dom_sf"/>
</dbReference>
<reference evidence="6" key="2">
    <citation type="submission" date="2025-08" db="UniProtKB">
        <authorList>
            <consortium name="Ensembl"/>
        </authorList>
    </citation>
    <scope>IDENTIFICATION</scope>
</reference>
<comment type="subcellular location">
    <subcellularLocation>
        <location evidence="1">Membrane</location>
    </subcellularLocation>
</comment>